<accession>A0A521AQJ2</accession>
<evidence type="ECO:0000313" key="8">
    <source>
        <dbReference type="EMBL" id="SMO37123.1"/>
    </source>
</evidence>
<proteinExistence type="inferred from homology"/>
<dbReference type="SUPFAM" id="SSF51182">
    <property type="entry name" value="RmlC-like cupins"/>
    <property type="match status" value="1"/>
</dbReference>
<dbReference type="GO" id="GO:0019305">
    <property type="term" value="P:dTDP-rhamnose biosynthetic process"/>
    <property type="evidence" value="ECO:0007669"/>
    <property type="project" value="UniProtKB-UniRule"/>
</dbReference>
<dbReference type="AlphaFoldDB" id="A0A521AQJ2"/>
<dbReference type="PANTHER" id="PTHR21047:SF2">
    <property type="entry name" value="THYMIDINE DIPHOSPHO-4-KETO-RHAMNOSE 3,5-EPIMERASE"/>
    <property type="match status" value="1"/>
</dbReference>
<keyword evidence="7" id="KW-0413">Isomerase</keyword>
<dbReference type="CDD" id="cd00438">
    <property type="entry name" value="cupin_RmlC"/>
    <property type="match status" value="1"/>
</dbReference>
<evidence type="ECO:0000256" key="4">
    <source>
        <dbReference type="ARBA" id="ARBA00019595"/>
    </source>
</evidence>
<evidence type="ECO:0000256" key="3">
    <source>
        <dbReference type="ARBA" id="ARBA00012098"/>
    </source>
</evidence>
<comment type="subunit">
    <text evidence="7">Homodimer.</text>
</comment>
<sequence>MEIRETGFEDLLVLKPSRFADSRGFFLESYNRERFIKAGIENDFKQDNYSSSQYGVIRGLHYQLAPYSQAKLVQVLKGKILDVVVDLRKDSPTFGKSFCQELSEENGLQLMIPRGFAHGFSVLSPEVLFSYKCDNLYNKAAERGIKYNDADLAIAWGIPENKIVISDKDEGHPPFKDAEYNF</sequence>
<dbReference type="Gene3D" id="2.60.120.10">
    <property type="entry name" value="Jelly Rolls"/>
    <property type="match status" value="1"/>
</dbReference>
<comment type="function">
    <text evidence="2 7">Catalyzes the epimerization of the C3' and C5'positions of dTDP-6-deoxy-D-xylo-4-hexulose, forming dTDP-6-deoxy-L-lyxo-4-hexulose.</text>
</comment>
<organism evidence="8 9">
    <name type="scientific">Saccharicrinis carchari</name>
    <dbReference type="NCBI Taxonomy" id="1168039"/>
    <lineage>
        <taxon>Bacteria</taxon>
        <taxon>Pseudomonadati</taxon>
        <taxon>Bacteroidota</taxon>
        <taxon>Bacteroidia</taxon>
        <taxon>Marinilabiliales</taxon>
        <taxon>Marinilabiliaceae</taxon>
        <taxon>Saccharicrinis</taxon>
    </lineage>
</organism>
<keyword evidence="9" id="KW-1185">Reference proteome</keyword>
<evidence type="ECO:0000256" key="5">
    <source>
        <dbReference type="PIRSR" id="PIRSR600888-1"/>
    </source>
</evidence>
<reference evidence="8 9" key="1">
    <citation type="submission" date="2017-05" db="EMBL/GenBank/DDBJ databases">
        <authorList>
            <person name="Varghese N."/>
            <person name="Submissions S."/>
        </authorList>
    </citation>
    <scope>NUCLEOTIDE SEQUENCE [LARGE SCALE GENOMIC DNA]</scope>
    <source>
        <strain evidence="8 9">DSM 27040</strain>
    </source>
</reference>
<dbReference type="GO" id="GO:0008830">
    <property type="term" value="F:dTDP-4-dehydrorhamnose 3,5-epimerase activity"/>
    <property type="evidence" value="ECO:0007669"/>
    <property type="project" value="UniProtKB-UniRule"/>
</dbReference>
<dbReference type="RefSeq" id="WP_142531722.1">
    <property type="nucleotide sequence ID" value="NZ_FXTB01000001.1"/>
</dbReference>
<dbReference type="EC" id="5.1.3.13" evidence="3 7"/>
<evidence type="ECO:0000256" key="1">
    <source>
        <dbReference type="ARBA" id="ARBA00001298"/>
    </source>
</evidence>
<dbReference type="OrthoDB" id="9800680at2"/>
<feature type="site" description="Participates in a stacking interaction with the thymidine ring of dTDP-4-oxo-6-deoxyglucose" evidence="6">
    <location>
        <position position="137"/>
    </location>
</feature>
<dbReference type="GO" id="GO:0000271">
    <property type="term" value="P:polysaccharide biosynthetic process"/>
    <property type="evidence" value="ECO:0007669"/>
    <property type="project" value="TreeGrafter"/>
</dbReference>
<gene>
    <name evidence="8" type="ORF">SAMN06265379_101332</name>
</gene>
<name>A0A521AQJ2_SACCC</name>
<dbReference type="PANTHER" id="PTHR21047">
    <property type="entry name" value="DTDP-6-DEOXY-D-GLUCOSE-3,5 EPIMERASE"/>
    <property type="match status" value="1"/>
</dbReference>
<dbReference type="NCBIfam" id="TIGR01221">
    <property type="entry name" value="rmlC"/>
    <property type="match status" value="1"/>
</dbReference>
<dbReference type="UniPathway" id="UPA00124"/>
<evidence type="ECO:0000256" key="7">
    <source>
        <dbReference type="RuleBase" id="RU364069"/>
    </source>
</evidence>
<feature type="active site" description="Proton acceptor" evidence="5">
    <location>
        <position position="61"/>
    </location>
</feature>
<dbReference type="EMBL" id="FXTB01000001">
    <property type="protein sequence ID" value="SMO37123.1"/>
    <property type="molecule type" value="Genomic_DNA"/>
</dbReference>
<dbReference type="GO" id="GO:0005829">
    <property type="term" value="C:cytosol"/>
    <property type="evidence" value="ECO:0007669"/>
    <property type="project" value="TreeGrafter"/>
</dbReference>
<dbReference type="Pfam" id="PF00908">
    <property type="entry name" value="dTDP_sugar_isom"/>
    <property type="match status" value="1"/>
</dbReference>
<dbReference type="Proteomes" id="UP000319040">
    <property type="component" value="Unassembled WGS sequence"/>
</dbReference>
<evidence type="ECO:0000313" key="9">
    <source>
        <dbReference type="Proteomes" id="UP000319040"/>
    </source>
</evidence>
<comment type="catalytic activity">
    <reaction evidence="1 7">
        <text>dTDP-4-dehydro-6-deoxy-alpha-D-glucose = dTDP-4-dehydro-beta-L-rhamnose</text>
        <dbReference type="Rhea" id="RHEA:16969"/>
        <dbReference type="ChEBI" id="CHEBI:57649"/>
        <dbReference type="ChEBI" id="CHEBI:62830"/>
        <dbReference type="EC" id="5.1.3.13"/>
    </reaction>
</comment>
<comment type="similarity">
    <text evidence="7">Belongs to the dTDP-4-dehydrorhamnose 3,5-epimerase family.</text>
</comment>
<evidence type="ECO:0000256" key="6">
    <source>
        <dbReference type="PIRSR" id="PIRSR600888-3"/>
    </source>
</evidence>
<evidence type="ECO:0000256" key="2">
    <source>
        <dbReference type="ARBA" id="ARBA00001997"/>
    </source>
</evidence>
<feature type="active site" description="Proton donor" evidence="5">
    <location>
        <position position="131"/>
    </location>
</feature>
<dbReference type="InterPro" id="IPR011051">
    <property type="entry name" value="RmlC_Cupin_sf"/>
</dbReference>
<dbReference type="InterPro" id="IPR014710">
    <property type="entry name" value="RmlC-like_jellyroll"/>
</dbReference>
<dbReference type="InterPro" id="IPR000888">
    <property type="entry name" value="RmlC-like"/>
</dbReference>
<comment type="pathway">
    <text evidence="7">Carbohydrate biosynthesis; dTDP-L-rhamnose biosynthesis.</text>
</comment>
<protein>
    <recommendedName>
        <fullName evidence="4 7">dTDP-4-dehydrorhamnose 3,5-epimerase</fullName>
        <ecNumber evidence="3 7">5.1.3.13</ecNumber>
    </recommendedName>
    <alternativeName>
        <fullName evidence="7">Thymidine diphospho-4-keto-rhamnose 3,5-epimerase</fullName>
    </alternativeName>
</protein>